<keyword evidence="1" id="KW-0732">Signal</keyword>
<sequence>MNLLLKICLLLFSFSKLCHSENSSTLLIHKIREDFLNLEDELWSVILNEKDKRGDDAIFIVKRFLGFDQELQQLPQEILYGMELPRKSQYFLLFFSDIRVIYDLYDKSRRYQEEFMFPDTEDDKGADEVDEYQKKINLLALVHDILYDEKNNVNKTILSIQSQILPLVKDVISLSNDFCQHPHQSSQQIFYNFYNLVALAQLKAYMLSQFALMAHRTDDIGNFTDLSLLVRKQYQEHSEDLYNVFKFRMYESRKMYRCDPKYHKEGETFEQLTRLIQAHVQNEVDLNSRGTCTENCAAYPVTRSYGCYDHNSDYCRHVQPCRGNIYNCQFIESDFVTCDGAPGTHRRYSYIQYKGGRTLGQRGSCARRTVDSWWRWFVHCSYCLCYCDEPGLNSDRYFSLRPSIADVNNNWVVTGMRFVKRNRMIHIQIQQGVLLPYGYINQDSVHWKPVDDFSIQSWGAVEGEDYHMMRYLKSTMNLDQLEVPNRNCVITGAGLVLNNKNEIKLQIQVTPFNLTSGKLDMVKSTNIDMGDDYNRRGKIPIISPDIPTKSPKSTEYSQGLSTSIEFTHTDLDKDAGQTTVPFIDIQPVYSDVAVPLQSAGLYYKGMLGYGGFVGINLHTYDYSNLYNFNFPKNEDRKDDSRESFVEIVN</sequence>
<dbReference type="InterPro" id="IPR032062">
    <property type="entry name" value="DUF4803"/>
</dbReference>
<organism evidence="2">
    <name type="scientific">Diabrotica virgifera virgifera</name>
    <name type="common">western corn rootworm</name>
    <dbReference type="NCBI Taxonomy" id="50390"/>
    <lineage>
        <taxon>Eukaryota</taxon>
        <taxon>Metazoa</taxon>
        <taxon>Ecdysozoa</taxon>
        <taxon>Arthropoda</taxon>
        <taxon>Hexapoda</taxon>
        <taxon>Insecta</taxon>
        <taxon>Pterygota</taxon>
        <taxon>Neoptera</taxon>
        <taxon>Endopterygota</taxon>
        <taxon>Coleoptera</taxon>
        <taxon>Polyphaga</taxon>
        <taxon>Cucujiformia</taxon>
        <taxon>Chrysomeloidea</taxon>
        <taxon>Chrysomelidae</taxon>
        <taxon>Galerucinae</taxon>
        <taxon>Diabroticina</taxon>
        <taxon>Diabroticites</taxon>
        <taxon>Diabrotica</taxon>
    </lineage>
</organism>
<dbReference type="PANTHER" id="PTHR47890:SF1">
    <property type="entry name" value="LD24308P"/>
    <property type="match status" value="1"/>
</dbReference>
<gene>
    <name evidence="2" type="primary">LOC114329429</name>
</gene>
<evidence type="ECO:0000313" key="2">
    <source>
        <dbReference type="RefSeq" id="XP_028134328.1"/>
    </source>
</evidence>
<evidence type="ECO:0000256" key="1">
    <source>
        <dbReference type="SAM" id="SignalP"/>
    </source>
</evidence>
<accession>A0A6P7FMV4</accession>
<reference evidence="2" key="1">
    <citation type="submission" date="2025-08" db="UniProtKB">
        <authorList>
            <consortium name="RefSeq"/>
        </authorList>
    </citation>
    <scope>IDENTIFICATION</scope>
    <source>
        <tissue evidence="2">Whole insect</tissue>
    </source>
</reference>
<dbReference type="PANTHER" id="PTHR47890">
    <property type="entry name" value="LD24308P"/>
    <property type="match status" value="1"/>
</dbReference>
<proteinExistence type="predicted"/>
<dbReference type="RefSeq" id="XP_028134328.1">
    <property type="nucleotide sequence ID" value="XM_028278527.1"/>
</dbReference>
<dbReference type="InParanoid" id="A0A6P7FMV4"/>
<dbReference type="KEGG" id="dvv:114329429"/>
<dbReference type="OrthoDB" id="6366357at2759"/>
<dbReference type="AlphaFoldDB" id="A0A6P7FMV4"/>
<feature type="chain" id="PRO_5027650766" evidence="1">
    <location>
        <begin position="21"/>
        <end position="649"/>
    </location>
</feature>
<dbReference type="Pfam" id="PF16061">
    <property type="entry name" value="DUF4803"/>
    <property type="match status" value="1"/>
</dbReference>
<protein>
    <submittedName>
        <fullName evidence="2">Uncharacterized protein LOC114329429 isoform X1</fullName>
    </submittedName>
</protein>
<feature type="signal peptide" evidence="1">
    <location>
        <begin position="1"/>
        <end position="20"/>
    </location>
</feature>
<name>A0A6P7FMV4_DIAVI</name>